<evidence type="ECO:0000313" key="12">
    <source>
        <dbReference type="EMBL" id="QTR03293.1"/>
    </source>
</evidence>
<dbReference type="EC" id="2.7.13.3" evidence="2"/>
<evidence type="ECO:0000313" key="14">
    <source>
        <dbReference type="Proteomes" id="UP001195724"/>
    </source>
</evidence>
<proteinExistence type="predicted"/>
<reference evidence="11 14" key="1">
    <citation type="submission" date="2021-01" db="EMBL/GenBank/DDBJ databases">
        <title>Sequencing the genomes of 1000 actinobacteria strains.</title>
        <authorList>
            <person name="Klenk H.-P."/>
        </authorList>
    </citation>
    <scope>NUCLEOTIDE SEQUENCE [LARGE SCALE GENOMIC DNA]</scope>
    <source>
        <strain evidence="11 14">DSM 44581</strain>
    </source>
</reference>
<evidence type="ECO:0000259" key="10">
    <source>
        <dbReference type="SMART" id="SM00387"/>
    </source>
</evidence>
<keyword evidence="6 12" id="KW-0418">Kinase</keyword>
<evidence type="ECO:0000256" key="3">
    <source>
        <dbReference type="ARBA" id="ARBA00022553"/>
    </source>
</evidence>
<dbReference type="RefSeq" id="WP_204845614.1">
    <property type="nucleotide sequence ID" value="NZ_JAFBCL010000001.1"/>
</dbReference>
<dbReference type="Gene3D" id="1.20.5.1930">
    <property type="match status" value="1"/>
</dbReference>
<evidence type="ECO:0000256" key="9">
    <source>
        <dbReference type="SAM" id="Phobius"/>
    </source>
</evidence>
<dbReference type="InterPro" id="IPR036890">
    <property type="entry name" value="HATPase_C_sf"/>
</dbReference>
<keyword evidence="9" id="KW-0472">Membrane</keyword>
<evidence type="ECO:0000313" key="13">
    <source>
        <dbReference type="Proteomes" id="UP000671828"/>
    </source>
</evidence>
<gene>
    <name evidence="12" type="ORF">J7S33_30915</name>
    <name evidence="11" type="ORF">JOE68_005909</name>
</gene>
<dbReference type="Pfam" id="PF13796">
    <property type="entry name" value="Sensor"/>
    <property type="match status" value="1"/>
</dbReference>
<evidence type="ECO:0000256" key="5">
    <source>
        <dbReference type="ARBA" id="ARBA00022741"/>
    </source>
</evidence>
<protein>
    <recommendedName>
        <fullName evidence="2">histidine kinase</fullName>
        <ecNumber evidence="2">2.7.13.3</ecNumber>
    </recommendedName>
</protein>
<keyword evidence="9" id="KW-0812">Transmembrane</keyword>
<dbReference type="CDD" id="cd16917">
    <property type="entry name" value="HATPase_UhpB-NarQ-NarX-like"/>
    <property type="match status" value="1"/>
</dbReference>
<evidence type="ECO:0000313" key="11">
    <source>
        <dbReference type="EMBL" id="MBM7815044.1"/>
    </source>
</evidence>
<dbReference type="Gene3D" id="3.30.565.10">
    <property type="entry name" value="Histidine kinase-like ATPase, C-terminal domain"/>
    <property type="match status" value="1"/>
</dbReference>
<dbReference type="PANTHER" id="PTHR24421:SF10">
    <property type="entry name" value="NITRATE_NITRITE SENSOR PROTEIN NARQ"/>
    <property type="match status" value="1"/>
</dbReference>
<keyword evidence="4" id="KW-0808">Transferase</keyword>
<keyword evidence="3" id="KW-0597">Phosphoprotein</keyword>
<dbReference type="Proteomes" id="UP001195724">
    <property type="component" value="Unassembled WGS sequence"/>
</dbReference>
<dbReference type="AlphaFoldDB" id="A0A8T8HXF4"/>
<dbReference type="SMART" id="SM00387">
    <property type="entry name" value="HATPase_c"/>
    <property type="match status" value="1"/>
</dbReference>
<dbReference type="SUPFAM" id="SSF55874">
    <property type="entry name" value="ATPase domain of HSP90 chaperone/DNA topoisomerase II/histidine kinase"/>
    <property type="match status" value="1"/>
</dbReference>
<keyword evidence="7" id="KW-0067">ATP-binding</keyword>
<reference evidence="12" key="2">
    <citation type="submission" date="2021-04" db="EMBL/GenBank/DDBJ databases">
        <title>Saccharothrix algeriensis WGS.</title>
        <authorList>
            <person name="Stuskova K."/>
            <person name="Hakalova E."/>
            <person name="Tebbal A.B."/>
            <person name="Eichmeier A."/>
        </authorList>
    </citation>
    <scope>NUCLEOTIDE SEQUENCE</scope>
    <source>
        <strain evidence="12">NRRL B-24137</strain>
    </source>
</reference>
<evidence type="ECO:0000256" key="6">
    <source>
        <dbReference type="ARBA" id="ARBA00022777"/>
    </source>
</evidence>
<organism evidence="12 13">
    <name type="scientific">Saccharothrix algeriensis</name>
    <dbReference type="NCBI Taxonomy" id="173560"/>
    <lineage>
        <taxon>Bacteria</taxon>
        <taxon>Bacillati</taxon>
        <taxon>Actinomycetota</taxon>
        <taxon>Actinomycetes</taxon>
        <taxon>Pseudonocardiales</taxon>
        <taxon>Pseudonocardiaceae</taxon>
        <taxon>Saccharothrix</taxon>
    </lineage>
</organism>
<dbReference type="EMBL" id="JAFBCL010000001">
    <property type="protein sequence ID" value="MBM7815044.1"/>
    <property type="molecule type" value="Genomic_DNA"/>
</dbReference>
<dbReference type="InterPro" id="IPR050482">
    <property type="entry name" value="Sensor_HK_TwoCompSys"/>
</dbReference>
<sequence length="407" mass="42893">MTRLAPLWTAARYLLVGAATAFLSIFALMALLVVAVLSVVGVGLPAVPEALRLVRRLVAFERRRAGRALGESIPDPYRLLTGPLSQQVATAVTDPATRRDLAWLALHGAVGALLGALAVGLPTSAVNHLLIPAYWWLVPGGVETSFGVSVDSWATTSYAVAIGLLYGVLTFRLPWLARSQALVARWLLAPAPGVRLTDRVAELTASRAGALEAHGAELRRIERDLHDGAQARIAAVVMQLGIAGQMRERDPDAAFDLVRKAQDTAVDALAELRDVVRSIYPPVLSDRGLDGAISALAARCPVPCTLEVAPIGRRPAAIEAAAYFIVAEALTNITKHSAADRAAVSLAATDDALLITVRDDGRGGADEHRGTGIVGIRRRADAFDGRAELSSPPGGPTVLRVELPCAS</sequence>
<feature type="transmembrane region" description="Helical" evidence="9">
    <location>
        <begin position="157"/>
        <end position="177"/>
    </location>
</feature>
<name>A0A8T8HXF4_9PSEU</name>
<dbReference type="GO" id="GO:0016020">
    <property type="term" value="C:membrane"/>
    <property type="evidence" value="ECO:0007669"/>
    <property type="project" value="InterPro"/>
</dbReference>
<feature type="transmembrane region" description="Helical" evidence="9">
    <location>
        <begin position="104"/>
        <end position="137"/>
    </location>
</feature>
<keyword evidence="5" id="KW-0547">Nucleotide-binding</keyword>
<keyword evidence="8" id="KW-0902">Two-component regulatory system</keyword>
<evidence type="ECO:0000256" key="4">
    <source>
        <dbReference type="ARBA" id="ARBA00022679"/>
    </source>
</evidence>
<dbReference type="InterPro" id="IPR003594">
    <property type="entry name" value="HATPase_dom"/>
</dbReference>
<accession>A0A8T8HXF4</accession>
<evidence type="ECO:0000256" key="8">
    <source>
        <dbReference type="ARBA" id="ARBA00023012"/>
    </source>
</evidence>
<evidence type="ECO:0000256" key="2">
    <source>
        <dbReference type="ARBA" id="ARBA00012438"/>
    </source>
</evidence>
<dbReference type="EMBL" id="CP072788">
    <property type="protein sequence ID" value="QTR03293.1"/>
    <property type="molecule type" value="Genomic_DNA"/>
</dbReference>
<evidence type="ECO:0000256" key="7">
    <source>
        <dbReference type="ARBA" id="ARBA00022840"/>
    </source>
</evidence>
<dbReference type="PANTHER" id="PTHR24421">
    <property type="entry name" value="NITRATE/NITRITE SENSOR PROTEIN NARX-RELATED"/>
    <property type="match status" value="1"/>
</dbReference>
<dbReference type="Pfam" id="PF07730">
    <property type="entry name" value="HisKA_3"/>
    <property type="match status" value="1"/>
</dbReference>
<feature type="transmembrane region" description="Helical" evidence="9">
    <location>
        <begin position="20"/>
        <end position="47"/>
    </location>
</feature>
<dbReference type="Proteomes" id="UP000671828">
    <property type="component" value="Chromosome"/>
</dbReference>
<dbReference type="GO" id="GO:0046983">
    <property type="term" value="F:protein dimerization activity"/>
    <property type="evidence" value="ECO:0007669"/>
    <property type="project" value="InterPro"/>
</dbReference>
<keyword evidence="14" id="KW-1185">Reference proteome</keyword>
<feature type="domain" description="Histidine kinase/HSP90-like ATPase" evidence="10">
    <location>
        <begin position="317"/>
        <end position="407"/>
    </location>
</feature>
<dbReference type="InterPro" id="IPR011712">
    <property type="entry name" value="Sig_transdc_His_kin_sub3_dim/P"/>
</dbReference>
<dbReference type="GO" id="GO:0000155">
    <property type="term" value="F:phosphorelay sensor kinase activity"/>
    <property type="evidence" value="ECO:0007669"/>
    <property type="project" value="InterPro"/>
</dbReference>
<comment type="catalytic activity">
    <reaction evidence="1">
        <text>ATP + protein L-histidine = ADP + protein N-phospho-L-histidine.</text>
        <dbReference type="EC" id="2.7.13.3"/>
    </reaction>
</comment>
<dbReference type="Pfam" id="PF02518">
    <property type="entry name" value="HATPase_c"/>
    <property type="match status" value="1"/>
</dbReference>
<dbReference type="InterPro" id="IPR025828">
    <property type="entry name" value="Put_sensor_dom"/>
</dbReference>
<dbReference type="GO" id="GO:0005524">
    <property type="term" value="F:ATP binding"/>
    <property type="evidence" value="ECO:0007669"/>
    <property type="project" value="UniProtKB-KW"/>
</dbReference>
<keyword evidence="9" id="KW-1133">Transmembrane helix</keyword>
<evidence type="ECO:0000256" key="1">
    <source>
        <dbReference type="ARBA" id="ARBA00000085"/>
    </source>
</evidence>